<keyword evidence="3" id="KW-1185">Reference proteome</keyword>
<proteinExistence type="predicted"/>
<protein>
    <submittedName>
        <fullName evidence="2">Uncharacterized protein</fullName>
    </submittedName>
</protein>
<comment type="caution">
    <text evidence="2">The sequence shown here is derived from an EMBL/GenBank/DDBJ whole genome shotgun (WGS) entry which is preliminary data.</text>
</comment>
<dbReference type="RefSeq" id="WP_248888245.1">
    <property type="nucleotide sequence ID" value="NZ_CP066351.1"/>
</dbReference>
<keyword evidence="1" id="KW-0472">Membrane</keyword>
<name>A0ABV2RXN1_BRAJP</name>
<feature type="transmembrane region" description="Helical" evidence="1">
    <location>
        <begin position="20"/>
        <end position="50"/>
    </location>
</feature>
<gene>
    <name evidence="2" type="ORF">ABIF63_005760</name>
</gene>
<reference evidence="2 3" key="1">
    <citation type="submission" date="2024-06" db="EMBL/GenBank/DDBJ databases">
        <title>Genomic Encyclopedia of Type Strains, Phase V (KMG-V): Genome sequencing to study the core and pangenomes of soil and plant-associated prokaryotes.</title>
        <authorList>
            <person name="Whitman W."/>
        </authorList>
    </citation>
    <scope>NUCLEOTIDE SEQUENCE [LARGE SCALE GENOMIC DNA]</scope>
    <source>
        <strain evidence="2 3">USDA 160</strain>
    </source>
</reference>
<dbReference type="Proteomes" id="UP001549291">
    <property type="component" value="Unassembled WGS sequence"/>
</dbReference>
<dbReference type="EMBL" id="JBEPTQ010000002">
    <property type="protein sequence ID" value="MET4721654.1"/>
    <property type="molecule type" value="Genomic_DNA"/>
</dbReference>
<evidence type="ECO:0000313" key="3">
    <source>
        <dbReference type="Proteomes" id="UP001549291"/>
    </source>
</evidence>
<keyword evidence="1" id="KW-1133">Transmembrane helix</keyword>
<evidence type="ECO:0000256" key="1">
    <source>
        <dbReference type="SAM" id="Phobius"/>
    </source>
</evidence>
<organism evidence="2 3">
    <name type="scientific">Bradyrhizobium japonicum</name>
    <dbReference type="NCBI Taxonomy" id="375"/>
    <lineage>
        <taxon>Bacteria</taxon>
        <taxon>Pseudomonadati</taxon>
        <taxon>Pseudomonadota</taxon>
        <taxon>Alphaproteobacteria</taxon>
        <taxon>Hyphomicrobiales</taxon>
        <taxon>Nitrobacteraceae</taxon>
        <taxon>Bradyrhizobium</taxon>
    </lineage>
</organism>
<keyword evidence="1" id="KW-0812">Transmembrane</keyword>
<evidence type="ECO:0000313" key="2">
    <source>
        <dbReference type="EMBL" id="MET4721654.1"/>
    </source>
</evidence>
<sequence length="66" mass="6995">MAEEPSAVIQVQTLEIVAMMIAMVAVITTIASQTTFALARIGTCVAIYAVDKLLGSRPSRSSQLNL</sequence>
<accession>A0ABV2RXN1</accession>